<reference evidence="2 3" key="1">
    <citation type="submission" date="2019-05" db="EMBL/GenBank/DDBJ databases">
        <title>Emergence of the Ug99 lineage of the wheat stem rust pathogen through somatic hybridization.</title>
        <authorList>
            <person name="Li F."/>
            <person name="Upadhyaya N.M."/>
            <person name="Sperschneider J."/>
            <person name="Matny O."/>
            <person name="Nguyen-Phuc H."/>
            <person name="Mago R."/>
            <person name="Raley C."/>
            <person name="Miller M.E."/>
            <person name="Silverstein K.A.T."/>
            <person name="Henningsen E."/>
            <person name="Hirsch C.D."/>
            <person name="Visser B."/>
            <person name="Pretorius Z.A."/>
            <person name="Steffenson B.J."/>
            <person name="Schwessinger B."/>
            <person name="Dodds P.N."/>
            <person name="Figueroa M."/>
        </authorList>
    </citation>
    <scope>NUCLEOTIDE SEQUENCE [LARGE SCALE GENOMIC DNA]</scope>
    <source>
        <strain evidence="2">21-0</strain>
    </source>
</reference>
<organism evidence="2 3">
    <name type="scientific">Puccinia graminis f. sp. tritici</name>
    <dbReference type="NCBI Taxonomy" id="56615"/>
    <lineage>
        <taxon>Eukaryota</taxon>
        <taxon>Fungi</taxon>
        <taxon>Dikarya</taxon>
        <taxon>Basidiomycota</taxon>
        <taxon>Pucciniomycotina</taxon>
        <taxon>Pucciniomycetes</taxon>
        <taxon>Pucciniales</taxon>
        <taxon>Pucciniaceae</taxon>
        <taxon>Puccinia</taxon>
    </lineage>
</organism>
<dbReference type="EMBL" id="VSWC01000118">
    <property type="protein sequence ID" value="KAA1084592.1"/>
    <property type="molecule type" value="Genomic_DNA"/>
</dbReference>
<comment type="caution">
    <text evidence="2">The sequence shown here is derived from an EMBL/GenBank/DDBJ whole genome shotgun (WGS) entry which is preliminary data.</text>
</comment>
<sequence>MPDANAPPTSPPNPVACPDSSTMDEDVIISDGNLAHDSRLVIIPPSSLHTLLNRILGNPANQNVSGAVLVDPNFVDTILNLLATNKHNVR</sequence>
<protein>
    <submittedName>
        <fullName evidence="2">Uncharacterized protein</fullName>
    </submittedName>
</protein>
<proteinExistence type="predicted"/>
<gene>
    <name evidence="2" type="ORF">PGT21_031878</name>
</gene>
<dbReference type="Proteomes" id="UP000324748">
    <property type="component" value="Unassembled WGS sequence"/>
</dbReference>
<evidence type="ECO:0000313" key="3">
    <source>
        <dbReference type="Proteomes" id="UP000324748"/>
    </source>
</evidence>
<feature type="region of interest" description="Disordered" evidence="1">
    <location>
        <begin position="1"/>
        <end position="23"/>
    </location>
</feature>
<evidence type="ECO:0000256" key="1">
    <source>
        <dbReference type="SAM" id="MobiDB-lite"/>
    </source>
</evidence>
<name>A0A5B0N741_PUCGR</name>
<dbReference type="AlphaFoldDB" id="A0A5B0N741"/>
<evidence type="ECO:0000313" key="2">
    <source>
        <dbReference type="EMBL" id="KAA1084592.1"/>
    </source>
</evidence>
<dbReference type="OrthoDB" id="10290282at2759"/>
<keyword evidence="3" id="KW-1185">Reference proteome</keyword>
<accession>A0A5B0N741</accession>